<dbReference type="SMART" id="SM00470">
    <property type="entry name" value="ParB"/>
    <property type="match status" value="1"/>
</dbReference>
<evidence type="ECO:0000313" key="7">
    <source>
        <dbReference type="Proteomes" id="UP000075398"/>
    </source>
</evidence>
<dbReference type="PRINTS" id="PR00506">
    <property type="entry name" value="D21N6MTFRASE"/>
</dbReference>
<dbReference type="SUPFAM" id="SSF53335">
    <property type="entry name" value="S-adenosyl-L-methionine-dependent methyltransferases"/>
    <property type="match status" value="1"/>
</dbReference>
<dbReference type="InterPro" id="IPR002295">
    <property type="entry name" value="N4/N6-MTase_EcoPI_Mod-like"/>
</dbReference>
<dbReference type="GO" id="GO:0008170">
    <property type="term" value="F:N-methyltransferase activity"/>
    <property type="evidence" value="ECO:0007669"/>
    <property type="project" value="InterPro"/>
</dbReference>
<evidence type="ECO:0000256" key="1">
    <source>
        <dbReference type="ARBA" id="ARBA00006594"/>
    </source>
</evidence>
<evidence type="ECO:0000313" key="6">
    <source>
        <dbReference type="EMBL" id="KYC46506.1"/>
    </source>
</evidence>
<dbReference type="GO" id="GO:0003677">
    <property type="term" value="F:DNA binding"/>
    <property type="evidence" value="ECO:0007669"/>
    <property type="project" value="InterPro"/>
</dbReference>
<dbReference type="Pfam" id="PF01555">
    <property type="entry name" value="N6_N4_Mtase"/>
    <property type="match status" value="1"/>
</dbReference>
<keyword evidence="3" id="KW-0808">Transferase</keyword>
<dbReference type="Pfam" id="PF02195">
    <property type="entry name" value="ParB_N"/>
    <property type="match status" value="1"/>
</dbReference>
<dbReference type="Gene3D" id="3.40.50.150">
    <property type="entry name" value="Vaccinia Virus protein VP39"/>
    <property type="match status" value="1"/>
</dbReference>
<keyword evidence="4" id="KW-0949">S-adenosyl-L-methionine</keyword>
<protein>
    <submittedName>
        <fullName evidence="6">DNA methylase</fullName>
    </submittedName>
</protein>
<evidence type="ECO:0000256" key="2">
    <source>
        <dbReference type="ARBA" id="ARBA00022603"/>
    </source>
</evidence>
<comment type="caution">
    <text evidence="6">The sequence shown here is derived from an EMBL/GenBank/DDBJ whole genome shotgun (WGS) entry which is preliminary data.</text>
</comment>
<dbReference type="EMBL" id="LNGC01000194">
    <property type="protein sequence ID" value="KYC46506.1"/>
    <property type="molecule type" value="Genomic_DNA"/>
</dbReference>
<evidence type="ECO:0000256" key="3">
    <source>
        <dbReference type="ARBA" id="ARBA00022679"/>
    </source>
</evidence>
<dbReference type="PROSITE" id="PS00092">
    <property type="entry name" value="N6_MTASE"/>
    <property type="match status" value="1"/>
</dbReference>
<accession>A0A150IN93</accession>
<dbReference type="GO" id="GO:0032259">
    <property type="term" value="P:methylation"/>
    <property type="evidence" value="ECO:0007669"/>
    <property type="project" value="UniProtKB-KW"/>
</dbReference>
<dbReference type="Proteomes" id="UP000075398">
    <property type="component" value="Unassembled WGS sequence"/>
</dbReference>
<dbReference type="Gene3D" id="3.90.1530.10">
    <property type="entry name" value="Conserved hypothetical protein from pyrococcus furiosus pfu- 392566-001, ParB domain"/>
    <property type="match status" value="1"/>
</dbReference>
<dbReference type="InterPro" id="IPR036086">
    <property type="entry name" value="ParB/Sulfiredoxin_sf"/>
</dbReference>
<evidence type="ECO:0000256" key="4">
    <source>
        <dbReference type="ARBA" id="ARBA00022691"/>
    </source>
</evidence>
<dbReference type="InterPro" id="IPR002941">
    <property type="entry name" value="DNA_methylase_N4/N6"/>
</dbReference>
<evidence type="ECO:0000259" key="5">
    <source>
        <dbReference type="SMART" id="SM00470"/>
    </source>
</evidence>
<proteinExistence type="inferred from homology"/>
<feature type="domain" description="ParB-like N-terminal" evidence="5">
    <location>
        <begin position="7"/>
        <end position="92"/>
    </location>
</feature>
<organism evidence="6 7">
    <name type="scientific">Candidatus Methanofastidiosum methylothiophilum</name>
    <dbReference type="NCBI Taxonomy" id="1705564"/>
    <lineage>
        <taxon>Archaea</taxon>
        <taxon>Methanobacteriati</taxon>
        <taxon>Methanobacteriota</taxon>
        <taxon>Stenosarchaea group</taxon>
        <taxon>Candidatus Methanofastidiosia</taxon>
        <taxon>Candidatus Methanofastidiosales</taxon>
        <taxon>Candidatus Methanofastidiosaceae</taxon>
        <taxon>Candidatus Methanofastidiosum</taxon>
    </lineage>
</organism>
<dbReference type="SUPFAM" id="SSF110849">
    <property type="entry name" value="ParB/Sulfiredoxin"/>
    <property type="match status" value="1"/>
</dbReference>
<dbReference type="InterPro" id="IPR029063">
    <property type="entry name" value="SAM-dependent_MTases_sf"/>
</dbReference>
<dbReference type="InterPro" id="IPR003115">
    <property type="entry name" value="ParB_N"/>
</dbReference>
<reference evidence="6 7" key="1">
    <citation type="journal article" date="2016" name="ISME J.">
        <title>Chasing the elusive Euryarchaeota class WSA2: genomes reveal a uniquely fastidious methyl-reducing methanogen.</title>
        <authorList>
            <person name="Nobu M.K."/>
            <person name="Narihiro T."/>
            <person name="Kuroda K."/>
            <person name="Mei R."/>
            <person name="Liu W.T."/>
        </authorList>
    </citation>
    <scope>NUCLEOTIDE SEQUENCE [LARGE SCALE GENOMIC DNA]</scope>
    <source>
        <strain evidence="6">U1lsi0528_Bin055</strain>
    </source>
</reference>
<comment type="similarity">
    <text evidence="1">Belongs to the N(4)/N(6)-methyltransferase family.</text>
</comment>
<name>A0A150IN93_9EURY</name>
<sequence>MLKDKLQRVKLKDLNPAPYNPNEMDVTERRLLKQSLKHYGYIENIVVNKDLTIIDGHHRVEELLDSGVEDEDVVILDLSKDEEKALNLALRRIKGKADPVLELKIIEDLSLKGFDVELAGFDDVKLQELSTEIKPEKKEVKEDDFDPESVSESTCKKGDLWQLGRHRLLCGDATTKEDLKKLVANDKIDMVFTDPPYDFKDVNWLQPLFKDDIEIFVMNSDKRLVDYAFIYGEYFRYFFTVELSPAILVNNKMAMTGHDLIGYFRKGKTRLQNLHDAFSTHIKLNKRKDGEHRHEKKIELPSNFIQHYSFKNENILDLFGGSGSTLIACEQLERNC</sequence>
<dbReference type="InterPro" id="IPR002052">
    <property type="entry name" value="DNA_methylase_N6_adenine_CS"/>
</dbReference>
<keyword evidence="2 6" id="KW-0489">Methyltransferase</keyword>
<gene>
    <name evidence="6" type="ORF">AMQ22_02117</name>
</gene>
<dbReference type="AlphaFoldDB" id="A0A150IN93"/>